<name>A0A2P5XJJ5_GOSBA</name>
<evidence type="ECO:0000256" key="1">
    <source>
        <dbReference type="SAM" id="MobiDB-lite"/>
    </source>
</evidence>
<accession>A0A2P5XJJ5</accession>
<reference evidence="2 3" key="1">
    <citation type="submission" date="2015-01" db="EMBL/GenBank/DDBJ databases">
        <title>Genome of allotetraploid Gossypium barbadense reveals genomic plasticity and fiber elongation in cotton evolution.</title>
        <authorList>
            <person name="Chen X."/>
            <person name="Liu X."/>
            <person name="Zhao B."/>
            <person name="Zheng H."/>
            <person name="Hu Y."/>
            <person name="Lu G."/>
            <person name="Yang C."/>
            <person name="Chen J."/>
            <person name="Shan C."/>
            <person name="Zhang L."/>
            <person name="Zhou Y."/>
            <person name="Wang L."/>
            <person name="Guo W."/>
            <person name="Bai Y."/>
            <person name="Ruan J."/>
            <person name="Shangguan X."/>
            <person name="Mao Y."/>
            <person name="Jiang J."/>
            <person name="Zhu Y."/>
            <person name="Lei J."/>
            <person name="Kang H."/>
            <person name="Chen S."/>
            <person name="He X."/>
            <person name="Wang R."/>
            <person name="Wang Y."/>
            <person name="Chen J."/>
            <person name="Wang L."/>
            <person name="Yu S."/>
            <person name="Wang B."/>
            <person name="Wei J."/>
            <person name="Song S."/>
            <person name="Lu X."/>
            <person name="Gao Z."/>
            <person name="Gu W."/>
            <person name="Deng X."/>
            <person name="Ma D."/>
            <person name="Wang S."/>
            <person name="Liang W."/>
            <person name="Fang L."/>
            <person name="Cai C."/>
            <person name="Zhu X."/>
            <person name="Zhou B."/>
            <person name="Zhang Y."/>
            <person name="Chen Z."/>
            <person name="Xu S."/>
            <person name="Zhu R."/>
            <person name="Wang S."/>
            <person name="Zhang T."/>
            <person name="Zhao G."/>
        </authorList>
    </citation>
    <scope>NUCLEOTIDE SEQUENCE [LARGE SCALE GENOMIC DNA]</scope>
    <source>
        <strain evidence="3">cv. Xinhai21</strain>
        <tissue evidence="2">Leaf</tissue>
    </source>
</reference>
<proteinExistence type="predicted"/>
<dbReference type="AlphaFoldDB" id="A0A2P5XJJ5"/>
<dbReference type="EMBL" id="KZ664736">
    <property type="protein sequence ID" value="PPS03505.1"/>
    <property type="molecule type" value="Genomic_DNA"/>
</dbReference>
<gene>
    <name evidence="2" type="ORF">GOBAR_AA17157</name>
</gene>
<feature type="region of interest" description="Disordered" evidence="1">
    <location>
        <begin position="1"/>
        <end position="75"/>
    </location>
</feature>
<organism evidence="2 3">
    <name type="scientific">Gossypium barbadense</name>
    <name type="common">Sea Island cotton</name>
    <name type="synonym">Hibiscus barbadensis</name>
    <dbReference type="NCBI Taxonomy" id="3634"/>
    <lineage>
        <taxon>Eukaryota</taxon>
        <taxon>Viridiplantae</taxon>
        <taxon>Streptophyta</taxon>
        <taxon>Embryophyta</taxon>
        <taxon>Tracheophyta</taxon>
        <taxon>Spermatophyta</taxon>
        <taxon>Magnoliopsida</taxon>
        <taxon>eudicotyledons</taxon>
        <taxon>Gunneridae</taxon>
        <taxon>Pentapetalae</taxon>
        <taxon>rosids</taxon>
        <taxon>malvids</taxon>
        <taxon>Malvales</taxon>
        <taxon>Malvaceae</taxon>
        <taxon>Malvoideae</taxon>
        <taxon>Gossypium</taxon>
    </lineage>
</organism>
<feature type="region of interest" description="Disordered" evidence="1">
    <location>
        <begin position="89"/>
        <end position="112"/>
    </location>
</feature>
<feature type="compositionally biased region" description="Basic and acidic residues" evidence="1">
    <location>
        <begin position="95"/>
        <end position="106"/>
    </location>
</feature>
<evidence type="ECO:0000313" key="2">
    <source>
        <dbReference type="EMBL" id="PPS03505.1"/>
    </source>
</evidence>
<evidence type="ECO:0000313" key="3">
    <source>
        <dbReference type="Proteomes" id="UP000239757"/>
    </source>
</evidence>
<protein>
    <submittedName>
        <fullName evidence="2">Uncharacterized protein</fullName>
    </submittedName>
</protein>
<sequence>MTKCSLPSNTESNPREQLNTITVQDKEGLVELEPESRQGIVVSKGKGEVVHSGQKSETRSKSIHEPCSSNNKEPIYEEQRLQIEELDEWQTQKSRAHDRPKPRHNEPNVSPNQLKVGYKVLLDAANPHIATFEPNGAIPFTVLSIFPYGTVEVIHPKFGTFKVYSTRLKPYFDEIEFKNEEYKLLAPP</sequence>
<feature type="compositionally biased region" description="Basic and acidic residues" evidence="1">
    <location>
        <begin position="45"/>
        <end position="64"/>
    </location>
</feature>
<feature type="compositionally biased region" description="Polar residues" evidence="1">
    <location>
        <begin position="1"/>
        <end position="23"/>
    </location>
</feature>
<dbReference type="Proteomes" id="UP000239757">
    <property type="component" value="Unassembled WGS sequence"/>
</dbReference>